<dbReference type="GO" id="GO:0043565">
    <property type="term" value="F:sequence-specific DNA binding"/>
    <property type="evidence" value="ECO:0007669"/>
    <property type="project" value="InterPro"/>
</dbReference>
<evidence type="ECO:0000313" key="5">
    <source>
        <dbReference type="EMBL" id="MBB5125241.1"/>
    </source>
</evidence>
<evidence type="ECO:0000256" key="3">
    <source>
        <dbReference type="ARBA" id="ARBA00023163"/>
    </source>
</evidence>
<dbReference type="Gene3D" id="1.10.10.60">
    <property type="entry name" value="Homeodomain-like"/>
    <property type="match status" value="1"/>
</dbReference>
<dbReference type="SUPFAM" id="SSF46689">
    <property type="entry name" value="Homeodomain-like"/>
    <property type="match status" value="2"/>
</dbReference>
<keyword evidence="2 5" id="KW-0238">DNA-binding</keyword>
<gene>
    <name evidence="5" type="ORF">FHS32_001973</name>
</gene>
<sequence length="270" mass="29440">MAESATDGRRRRARFGVESLVVRAADGDFPTVVNGGYTVKITHGGSAPPFQYLGRTQSPPVPGAVTVIEPHEVVSCLEQDKAAADGQAIVQLMFLDADLMPVGTGRPRFHEVTYSDRGLFDGIAALHRDLAHGEDELDLESSLIRLLNVLLARHADAPGAASPALRPRALRQVREMLHSQLNSNIKLDDLAAVAGCSKRHLIRSFRQAYGVPPHHYRTLLRLARAKSMLAAGRSVAETAAELGYCDQSQLNRHFRREFGMSAGGYARTVR</sequence>
<dbReference type="Pfam" id="PF12833">
    <property type="entry name" value="HTH_18"/>
    <property type="match status" value="1"/>
</dbReference>
<dbReference type="Proteomes" id="UP000568022">
    <property type="component" value="Unassembled WGS sequence"/>
</dbReference>
<accession>A0A7W8BKX3</accession>
<organism evidence="5 6">
    <name type="scientific">Streptomyces griseoloalbus</name>
    <dbReference type="NCBI Taxonomy" id="67303"/>
    <lineage>
        <taxon>Bacteria</taxon>
        <taxon>Bacillati</taxon>
        <taxon>Actinomycetota</taxon>
        <taxon>Actinomycetes</taxon>
        <taxon>Kitasatosporales</taxon>
        <taxon>Streptomycetaceae</taxon>
        <taxon>Streptomyces</taxon>
    </lineage>
</organism>
<keyword evidence="3" id="KW-0804">Transcription</keyword>
<evidence type="ECO:0000256" key="2">
    <source>
        <dbReference type="ARBA" id="ARBA00023125"/>
    </source>
</evidence>
<dbReference type="PROSITE" id="PS01124">
    <property type="entry name" value="HTH_ARAC_FAMILY_2"/>
    <property type="match status" value="1"/>
</dbReference>
<dbReference type="InterPro" id="IPR018062">
    <property type="entry name" value="HTH_AraC-typ_CS"/>
</dbReference>
<dbReference type="SMART" id="SM00342">
    <property type="entry name" value="HTH_ARAC"/>
    <property type="match status" value="1"/>
</dbReference>
<proteinExistence type="predicted"/>
<comment type="caution">
    <text evidence="5">The sequence shown here is derived from an EMBL/GenBank/DDBJ whole genome shotgun (WGS) entry which is preliminary data.</text>
</comment>
<dbReference type="PROSITE" id="PS00041">
    <property type="entry name" value="HTH_ARAC_FAMILY_1"/>
    <property type="match status" value="1"/>
</dbReference>
<dbReference type="InterPro" id="IPR050204">
    <property type="entry name" value="AraC_XylS_family_regulators"/>
</dbReference>
<dbReference type="InterPro" id="IPR009057">
    <property type="entry name" value="Homeodomain-like_sf"/>
</dbReference>
<dbReference type="PANTHER" id="PTHR46796">
    <property type="entry name" value="HTH-TYPE TRANSCRIPTIONAL ACTIVATOR RHAS-RELATED"/>
    <property type="match status" value="1"/>
</dbReference>
<keyword evidence="1" id="KW-0805">Transcription regulation</keyword>
<reference evidence="5 6" key="1">
    <citation type="submission" date="2020-08" db="EMBL/GenBank/DDBJ databases">
        <title>Genomic Encyclopedia of Type Strains, Phase III (KMG-III): the genomes of soil and plant-associated and newly described type strains.</title>
        <authorList>
            <person name="Whitman W."/>
        </authorList>
    </citation>
    <scope>NUCLEOTIDE SEQUENCE [LARGE SCALE GENOMIC DNA]</scope>
    <source>
        <strain evidence="5 6">CECT 3226</strain>
    </source>
</reference>
<evidence type="ECO:0000256" key="1">
    <source>
        <dbReference type="ARBA" id="ARBA00023015"/>
    </source>
</evidence>
<dbReference type="PANTHER" id="PTHR46796:SF2">
    <property type="entry name" value="TRANSCRIPTIONAL REGULATORY PROTEIN"/>
    <property type="match status" value="1"/>
</dbReference>
<dbReference type="InterPro" id="IPR018060">
    <property type="entry name" value="HTH_AraC"/>
</dbReference>
<dbReference type="GO" id="GO:0003700">
    <property type="term" value="F:DNA-binding transcription factor activity"/>
    <property type="evidence" value="ECO:0007669"/>
    <property type="project" value="InterPro"/>
</dbReference>
<dbReference type="AlphaFoldDB" id="A0A7W8BKX3"/>
<feature type="domain" description="HTH araC/xylS-type" evidence="4">
    <location>
        <begin position="171"/>
        <end position="268"/>
    </location>
</feature>
<evidence type="ECO:0000313" key="6">
    <source>
        <dbReference type="Proteomes" id="UP000568022"/>
    </source>
</evidence>
<keyword evidence="6" id="KW-1185">Reference proteome</keyword>
<name>A0A7W8BKX3_9ACTN</name>
<dbReference type="EMBL" id="JACHJE010000004">
    <property type="protein sequence ID" value="MBB5125241.1"/>
    <property type="molecule type" value="Genomic_DNA"/>
</dbReference>
<protein>
    <submittedName>
        <fullName evidence="5">AraC-like DNA-binding protein</fullName>
    </submittedName>
</protein>
<evidence type="ECO:0000259" key="4">
    <source>
        <dbReference type="PROSITE" id="PS01124"/>
    </source>
</evidence>